<dbReference type="AlphaFoldDB" id="A0A841LI33"/>
<comment type="caution">
    <text evidence="1">The sequence shown here is derived from an EMBL/GenBank/DDBJ whole genome shotgun (WGS) entry which is preliminary data.</text>
</comment>
<evidence type="ECO:0000313" key="2">
    <source>
        <dbReference type="Proteomes" id="UP000538147"/>
    </source>
</evidence>
<sequence length="145" mass="16183">MEDAAALRLAEMNGLVGTWRQADKPGSPLRIRFSLTAGGTAVVEEWLRGSQPHSLTIYHRDGQGLIATHYCPQGNQPRLAWVPSSAVNVLRFNFRDATDLDATHESYLVALAFDLSHEGKIVRTETYRRAGEDEVSSMHLVRDQH</sequence>
<protein>
    <recommendedName>
        <fullName evidence="3">DUF1579 domain-containing protein</fullName>
    </recommendedName>
</protein>
<keyword evidence="2" id="KW-1185">Reference proteome</keyword>
<dbReference type="EMBL" id="JACIIV010000026">
    <property type="protein sequence ID" value="MBB6228862.1"/>
    <property type="molecule type" value="Genomic_DNA"/>
</dbReference>
<dbReference type="RefSeq" id="WP_184201984.1">
    <property type="nucleotide sequence ID" value="NZ_BMOX01000014.1"/>
</dbReference>
<evidence type="ECO:0008006" key="3">
    <source>
        <dbReference type="Google" id="ProtNLM"/>
    </source>
</evidence>
<proteinExistence type="predicted"/>
<accession>A0A841LI33</accession>
<gene>
    <name evidence="1" type="ORF">FHS79_003055</name>
</gene>
<evidence type="ECO:0000313" key="1">
    <source>
        <dbReference type="EMBL" id="MBB6228862.1"/>
    </source>
</evidence>
<organism evidence="1 2">
    <name type="scientific">Polymorphobacter multimanifer</name>
    <dbReference type="NCBI Taxonomy" id="1070431"/>
    <lineage>
        <taxon>Bacteria</taxon>
        <taxon>Pseudomonadati</taxon>
        <taxon>Pseudomonadota</taxon>
        <taxon>Alphaproteobacteria</taxon>
        <taxon>Sphingomonadales</taxon>
        <taxon>Sphingosinicellaceae</taxon>
        <taxon>Polymorphobacter</taxon>
    </lineage>
</organism>
<name>A0A841LI33_9SPHN</name>
<reference evidence="1 2" key="1">
    <citation type="submission" date="2020-08" db="EMBL/GenBank/DDBJ databases">
        <title>Genomic Encyclopedia of Type Strains, Phase IV (KMG-IV): sequencing the most valuable type-strain genomes for metagenomic binning, comparative biology and taxonomic classification.</title>
        <authorList>
            <person name="Goeker M."/>
        </authorList>
    </citation>
    <scope>NUCLEOTIDE SEQUENCE [LARGE SCALE GENOMIC DNA]</scope>
    <source>
        <strain evidence="1 2">DSM 102189</strain>
    </source>
</reference>
<dbReference type="Proteomes" id="UP000538147">
    <property type="component" value="Unassembled WGS sequence"/>
</dbReference>